<dbReference type="NCBIfam" id="TIGR00756">
    <property type="entry name" value="PPR"/>
    <property type="match status" value="1"/>
</dbReference>
<keyword evidence="3" id="KW-0238">DNA-binding</keyword>
<evidence type="ECO:0000313" key="5">
    <source>
        <dbReference type="EMBL" id="KAK3199845.1"/>
    </source>
</evidence>
<proteinExistence type="inferred from homology"/>
<evidence type="ECO:0000256" key="2">
    <source>
        <dbReference type="PROSITE-ProRule" id="PRU00708"/>
    </source>
</evidence>
<feature type="repeat" description="PPR" evidence="2">
    <location>
        <begin position="31"/>
        <end position="65"/>
    </location>
</feature>
<feature type="domain" description="Topoisomerase I C-terminal" evidence="4">
    <location>
        <begin position="120"/>
        <end position="166"/>
    </location>
</feature>
<dbReference type="Gene3D" id="1.10.132.10">
    <property type="match status" value="1"/>
</dbReference>
<dbReference type="InterPro" id="IPR011990">
    <property type="entry name" value="TPR-like_helical_dom_sf"/>
</dbReference>
<gene>
    <name evidence="5" type="ORF">Dsin_023260</name>
</gene>
<dbReference type="InterPro" id="IPR014727">
    <property type="entry name" value="TopoI_cat_a/b-sub_euk"/>
</dbReference>
<evidence type="ECO:0000256" key="1">
    <source>
        <dbReference type="ARBA" id="ARBA00022737"/>
    </source>
</evidence>
<evidence type="ECO:0000313" key="6">
    <source>
        <dbReference type="Proteomes" id="UP001281410"/>
    </source>
</evidence>
<evidence type="ECO:0000256" key="3">
    <source>
        <dbReference type="PROSITE-ProRule" id="PRU01382"/>
    </source>
</evidence>
<dbReference type="InterPro" id="IPR011010">
    <property type="entry name" value="DNA_brk_join_enz"/>
</dbReference>
<keyword evidence="3" id="KW-0413">Isomerase</keyword>
<dbReference type="EMBL" id="JANJYJ010000007">
    <property type="protein sequence ID" value="KAK3199845.1"/>
    <property type="molecule type" value="Genomic_DNA"/>
</dbReference>
<organism evidence="5 6">
    <name type="scientific">Dipteronia sinensis</name>
    <dbReference type="NCBI Taxonomy" id="43782"/>
    <lineage>
        <taxon>Eukaryota</taxon>
        <taxon>Viridiplantae</taxon>
        <taxon>Streptophyta</taxon>
        <taxon>Embryophyta</taxon>
        <taxon>Tracheophyta</taxon>
        <taxon>Spermatophyta</taxon>
        <taxon>Magnoliopsida</taxon>
        <taxon>eudicotyledons</taxon>
        <taxon>Gunneridae</taxon>
        <taxon>Pentapetalae</taxon>
        <taxon>rosids</taxon>
        <taxon>malvids</taxon>
        <taxon>Sapindales</taxon>
        <taxon>Sapindaceae</taxon>
        <taxon>Hippocastanoideae</taxon>
        <taxon>Acereae</taxon>
        <taxon>Dipteronia</taxon>
    </lineage>
</organism>
<dbReference type="PROSITE" id="PS52038">
    <property type="entry name" value="TOPO_IB_2"/>
    <property type="match status" value="1"/>
</dbReference>
<comment type="caution">
    <text evidence="5">The sequence shown here is derived from an EMBL/GenBank/DDBJ whole genome shotgun (WGS) entry which is preliminary data.</text>
</comment>
<evidence type="ECO:0000259" key="4">
    <source>
        <dbReference type="Pfam" id="PF14370"/>
    </source>
</evidence>
<sequence length="176" mass="19894">MVLVSGLVENYSKIGDIVSAEKCFRECLGLDNVVYTAMICGYVWKGEFEKSKGVFMEISSFGFELNEFTLTAVIGALFDVKEGEQIHGFGVKMGLLSNHLNNAVMNIYVRIDKIAQTHVKIEKMERDMKSKEDLKSVALGTSKINYLDPRTTVAWCKRHDVPIEKVNYFGNFEGYL</sequence>
<dbReference type="Proteomes" id="UP001281410">
    <property type="component" value="Unassembled WGS sequence"/>
</dbReference>
<dbReference type="GO" id="GO:0005694">
    <property type="term" value="C:chromosome"/>
    <property type="evidence" value="ECO:0007669"/>
    <property type="project" value="InterPro"/>
</dbReference>
<dbReference type="InterPro" id="IPR051062">
    <property type="entry name" value="Topoisomerase_IB"/>
</dbReference>
<dbReference type="GO" id="GO:0005730">
    <property type="term" value="C:nucleolus"/>
    <property type="evidence" value="ECO:0007669"/>
    <property type="project" value="TreeGrafter"/>
</dbReference>
<comment type="similarity">
    <text evidence="3">Belongs to the type IB topoisomerase family.</text>
</comment>
<keyword evidence="3" id="KW-0799">Topoisomerase</keyword>
<keyword evidence="1" id="KW-0677">Repeat</keyword>
<dbReference type="GO" id="GO:0007059">
    <property type="term" value="P:chromosome segregation"/>
    <property type="evidence" value="ECO:0007669"/>
    <property type="project" value="TreeGrafter"/>
</dbReference>
<name>A0AAE0A314_9ROSI</name>
<feature type="active site" description="O-(3'-phospho-DNA)-tyrosine intermediate" evidence="3">
    <location>
        <position position="146"/>
    </location>
</feature>
<dbReference type="GO" id="GO:0006260">
    <property type="term" value="P:DNA replication"/>
    <property type="evidence" value="ECO:0007669"/>
    <property type="project" value="TreeGrafter"/>
</dbReference>
<dbReference type="GO" id="GO:0003917">
    <property type="term" value="F:DNA topoisomerase type I (single strand cut, ATP-independent) activity"/>
    <property type="evidence" value="ECO:0007669"/>
    <property type="project" value="UniProtKB-UniRule"/>
</dbReference>
<comment type="catalytic activity">
    <reaction evidence="3">
        <text>ATP-independent breakage of single-stranded DNA, followed by passage and rejoining.</text>
        <dbReference type="EC" id="5.6.2.1"/>
    </reaction>
</comment>
<dbReference type="PROSITE" id="PS51375">
    <property type="entry name" value="PPR"/>
    <property type="match status" value="1"/>
</dbReference>
<dbReference type="InterPro" id="IPR025834">
    <property type="entry name" value="TopoI_C_dom"/>
</dbReference>
<keyword evidence="6" id="KW-1185">Reference proteome</keyword>
<protein>
    <recommendedName>
        <fullName evidence="4">Topoisomerase I C-terminal domain-containing protein</fullName>
    </recommendedName>
</protein>
<dbReference type="PANTHER" id="PTHR10290">
    <property type="entry name" value="DNA TOPOISOMERASE I"/>
    <property type="match status" value="1"/>
</dbReference>
<dbReference type="Pfam" id="PF14370">
    <property type="entry name" value="Topo_C_assoc"/>
    <property type="match status" value="1"/>
</dbReference>
<dbReference type="AlphaFoldDB" id="A0AAE0A314"/>
<reference evidence="5" key="1">
    <citation type="journal article" date="2023" name="Plant J.">
        <title>Genome sequences and population genomics provide insights into the demographic history, inbreeding, and mutation load of two 'living fossil' tree species of Dipteronia.</title>
        <authorList>
            <person name="Feng Y."/>
            <person name="Comes H.P."/>
            <person name="Chen J."/>
            <person name="Zhu S."/>
            <person name="Lu R."/>
            <person name="Zhang X."/>
            <person name="Li P."/>
            <person name="Qiu J."/>
            <person name="Olsen K.M."/>
            <person name="Qiu Y."/>
        </authorList>
    </citation>
    <scope>NUCLEOTIDE SEQUENCE</scope>
    <source>
        <strain evidence="5">NBL</strain>
    </source>
</reference>
<dbReference type="PANTHER" id="PTHR10290:SF23">
    <property type="entry name" value="DNA TOPOISOMERASE 1 BETA"/>
    <property type="match status" value="1"/>
</dbReference>
<dbReference type="SUPFAM" id="SSF56349">
    <property type="entry name" value="DNA breaking-rejoining enzymes"/>
    <property type="match status" value="1"/>
</dbReference>
<dbReference type="Gene3D" id="1.25.40.10">
    <property type="entry name" value="Tetratricopeptide repeat domain"/>
    <property type="match status" value="1"/>
</dbReference>
<dbReference type="InterPro" id="IPR002885">
    <property type="entry name" value="PPR_rpt"/>
</dbReference>
<accession>A0AAE0A314</accession>
<dbReference type="GO" id="GO:0003677">
    <property type="term" value="F:DNA binding"/>
    <property type="evidence" value="ECO:0007669"/>
    <property type="project" value="UniProtKB-UniRule"/>
</dbReference>
<dbReference type="GO" id="GO:0006265">
    <property type="term" value="P:DNA topological change"/>
    <property type="evidence" value="ECO:0007669"/>
    <property type="project" value="UniProtKB-UniRule"/>
</dbReference>
<dbReference type="Pfam" id="PF13041">
    <property type="entry name" value="PPR_2"/>
    <property type="match status" value="1"/>
</dbReference>